<dbReference type="PANTHER" id="PTHR45624:SF26">
    <property type="entry name" value="CARRIER PROTEIN, PUTATIVE (AFU_ORTHOLOGUE AFUA_1G07710)-RELATED"/>
    <property type="match status" value="1"/>
</dbReference>
<dbReference type="PROSITE" id="PS50920">
    <property type="entry name" value="SOLCAR"/>
    <property type="match status" value="1"/>
</dbReference>
<dbReference type="Gene3D" id="1.50.40.10">
    <property type="entry name" value="Mitochondrial carrier domain"/>
    <property type="match status" value="1"/>
</dbReference>
<evidence type="ECO:0000256" key="12">
    <source>
        <dbReference type="SAM" id="MobiDB-lite"/>
    </source>
</evidence>
<evidence type="ECO:0000256" key="11">
    <source>
        <dbReference type="RuleBase" id="RU000488"/>
    </source>
</evidence>
<evidence type="ECO:0000313" key="14">
    <source>
        <dbReference type="Proteomes" id="UP001642501"/>
    </source>
</evidence>
<accession>A0ABP0E6A0</accession>
<dbReference type="Proteomes" id="UP001642501">
    <property type="component" value="Unassembled WGS sequence"/>
</dbReference>
<dbReference type="PANTHER" id="PTHR45624">
    <property type="entry name" value="MITOCHONDRIAL BASIC AMINO ACIDS TRANSPORTER-RELATED"/>
    <property type="match status" value="1"/>
</dbReference>
<keyword evidence="8" id="KW-0496">Mitochondrion</keyword>
<feature type="repeat" description="Solcar" evidence="10">
    <location>
        <begin position="196"/>
        <end position="292"/>
    </location>
</feature>
<keyword evidence="3 11" id="KW-0813">Transport</keyword>
<sequence length="578" mass="63632">MKGRDDALSEGTGPQASISCNADNDRTEIDRTNDAIYGGIVYPGILPAVPADGVPVIPDKDRRTNAATAASAAGVRALSAQALQFYFRAPVKAFFRTRVDYLAYARFPDGSIAVQNSSSIPLSPRQRFWAWLRGTTPGVLTLAVQRHGWSVVPDQVMPPLIANIGVAAVLYTSYLQILGRLHPESGQARRRVYPPPAPVETFTAGFLAGSIQSLVAAPLDAIQARYDHRAIAATGLEGGIGNGKPQSMWAFSAAKLREIGLRGIFAGWGLSFVKDSVGNGLFFSVFEYVKAQSYYHFVAHYYGALDGSMILAQQQRQESADQRKQQWQQSMQGRFEGTQARTITEVGNQHLYHSHNQDGINGQALPQEAQAQAQPTSVQLVPQAWARARDRERTTQDANLPVVIRPHYALEPAFLLLAGVSASFAQQVLLHPLTHFQVVHWDMLEDLDAAVKADREAAAARAAASNSTTVRKGKVNADLGIGSQRSGTLSRIFCLPRLNFMRTYYHAYLATVNKCDEMAAMEGRSRISWLYRGFWWNAIRQVPSTSAGLIIFELLRRKYGLAGDEVRIRQDGYDILLR</sequence>
<keyword evidence="9 10" id="KW-0472">Membrane</keyword>
<dbReference type="InterPro" id="IPR018108">
    <property type="entry name" value="MCP_transmembrane"/>
</dbReference>
<evidence type="ECO:0008006" key="15">
    <source>
        <dbReference type="Google" id="ProtNLM"/>
    </source>
</evidence>
<evidence type="ECO:0000256" key="6">
    <source>
        <dbReference type="ARBA" id="ARBA00022792"/>
    </source>
</evidence>
<dbReference type="Pfam" id="PF00153">
    <property type="entry name" value="Mito_carr"/>
    <property type="match status" value="1"/>
</dbReference>
<comment type="similarity">
    <text evidence="2 11">Belongs to the mitochondrial carrier (TC 2.A.29) family.</text>
</comment>
<evidence type="ECO:0000256" key="5">
    <source>
        <dbReference type="ARBA" id="ARBA00022737"/>
    </source>
</evidence>
<evidence type="ECO:0000256" key="9">
    <source>
        <dbReference type="ARBA" id="ARBA00023136"/>
    </source>
</evidence>
<keyword evidence="14" id="KW-1185">Reference proteome</keyword>
<evidence type="ECO:0000256" key="10">
    <source>
        <dbReference type="PROSITE-ProRule" id="PRU00282"/>
    </source>
</evidence>
<dbReference type="EMBL" id="CAWUOM010000176">
    <property type="protein sequence ID" value="CAK7274652.1"/>
    <property type="molecule type" value="Genomic_DNA"/>
</dbReference>
<name>A0ABP0E6A0_9PEZI</name>
<proteinExistence type="inferred from homology"/>
<evidence type="ECO:0000256" key="1">
    <source>
        <dbReference type="ARBA" id="ARBA00004225"/>
    </source>
</evidence>
<keyword evidence="6" id="KW-0999">Mitochondrion inner membrane</keyword>
<protein>
    <recommendedName>
        <fullName evidence="15">Mitochondrial carrier protein</fullName>
    </recommendedName>
</protein>
<gene>
    <name evidence="13" type="ORF">SEPCBS57363_006274</name>
</gene>
<evidence type="ECO:0000256" key="3">
    <source>
        <dbReference type="ARBA" id="ARBA00022448"/>
    </source>
</evidence>
<comment type="subcellular location">
    <subcellularLocation>
        <location evidence="1">Mitochondrion membrane</location>
        <topology evidence="1">Multi-pass membrane protein</topology>
    </subcellularLocation>
</comment>
<feature type="region of interest" description="Disordered" evidence="12">
    <location>
        <begin position="1"/>
        <end position="22"/>
    </location>
</feature>
<keyword evidence="5" id="KW-0677">Repeat</keyword>
<evidence type="ECO:0000256" key="2">
    <source>
        <dbReference type="ARBA" id="ARBA00006375"/>
    </source>
</evidence>
<keyword evidence="4 10" id="KW-0812">Transmembrane</keyword>
<dbReference type="SUPFAM" id="SSF103506">
    <property type="entry name" value="Mitochondrial carrier"/>
    <property type="match status" value="1"/>
</dbReference>
<evidence type="ECO:0000256" key="4">
    <source>
        <dbReference type="ARBA" id="ARBA00022692"/>
    </source>
</evidence>
<reference evidence="13 14" key="1">
    <citation type="submission" date="2024-01" db="EMBL/GenBank/DDBJ databases">
        <authorList>
            <person name="Allen C."/>
            <person name="Tagirdzhanova G."/>
        </authorList>
    </citation>
    <scope>NUCLEOTIDE SEQUENCE [LARGE SCALE GENOMIC DNA]</scope>
    <source>
        <strain evidence="13 14">CBS 573.63</strain>
    </source>
</reference>
<evidence type="ECO:0000256" key="7">
    <source>
        <dbReference type="ARBA" id="ARBA00022989"/>
    </source>
</evidence>
<keyword evidence="7" id="KW-1133">Transmembrane helix</keyword>
<evidence type="ECO:0000313" key="13">
    <source>
        <dbReference type="EMBL" id="CAK7274652.1"/>
    </source>
</evidence>
<feature type="compositionally biased region" description="Polar residues" evidence="12">
    <location>
        <begin position="12"/>
        <end position="22"/>
    </location>
</feature>
<dbReference type="InterPro" id="IPR023395">
    <property type="entry name" value="MCP_dom_sf"/>
</dbReference>
<organism evidence="13 14">
    <name type="scientific">Sporothrix epigloea</name>
    <dbReference type="NCBI Taxonomy" id="1892477"/>
    <lineage>
        <taxon>Eukaryota</taxon>
        <taxon>Fungi</taxon>
        <taxon>Dikarya</taxon>
        <taxon>Ascomycota</taxon>
        <taxon>Pezizomycotina</taxon>
        <taxon>Sordariomycetes</taxon>
        <taxon>Sordariomycetidae</taxon>
        <taxon>Ophiostomatales</taxon>
        <taxon>Ophiostomataceae</taxon>
        <taxon>Sporothrix</taxon>
    </lineage>
</organism>
<comment type="caution">
    <text evidence="13">The sequence shown here is derived from an EMBL/GenBank/DDBJ whole genome shotgun (WGS) entry which is preliminary data.</text>
</comment>
<evidence type="ECO:0000256" key="8">
    <source>
        <dbReference type="ARBA" id="ARBA00023128"/>
    </source>
</evidence>
<dbReference type="InterPro" id="IPR050567">
    <property type="entry name" value="Mitochondrial_Carrier"/>
</dbReference>